<sequence>MAHYIFVSQRVPSFRIQSWRSAF</sequence>
<dbReference type="AlphaFoldDB" id="A0A2P2N5L6"/>
<accession>A0A2P2N5L6</accession>
<protein>
    <submittedName>
        <fullName evidence="1">Uncharacterized protein</fullName>
    </submittedName>
</protein>
<name>A0A2P2N5L6_RHIMU</name>
<dbReference type="EMBL" id="GGEC01057313">
    <property type="protein sequence ID" value="MBX37797.1"/>
    <property type="molecule type" value="Transcribed_RNA"/>
</dbReference>
<proteinExistence type="predicted"/>
<organism evidence="1">
    <name type="scientific">Rhizophora mucronata</name>
    <name type="common">Asiatic mangrove</name>
    <dbReference type="NCBI Taxonomy" id="61149"/>
    <lineage>
        <taxon>Eukaryota</taxon>
        <taxon>Viridiplantae</taxon>
        <taxon>Streptophyta</taxon>
        <taxon>Embryophyta</taxon>
        <taxon>Tracheophyta</taxon>
        <taxon>Spermatophyta</taxon>
        <taxon>Magnoliopsida</taxon>
        <taxon>eudicotyledons</taxon>
        <taxon>Gunneridae</taxon>
        <taxon>Pentapetalae</taxon>
        <taxon>rosids</taxon>
        <taxon>fabids</taxon>
        <taxon>Malpighiales</taxon>
        <taxon>Rhizophoraceae</taxon>
        <taxon>Rhizophora</taxon>
    </lineage>
</organism>
<reference evidence="1" key="1">
    <citation type="submission" date="2018-02" db="EMBL/GenBank/DDBJ databases">
        <title>Rhizophora mucronata_Transcriptome.</title>
        <authorList>
            <person name="Meera S.P."/>
            <person name="Sreeshan A."/>
            <person name="Augustine A."/>
        </authorList>
    </citation>
    <scope>NUCLEOTIDE SEQUENCE</scope>
    <source>
        <tissue evidence="1">Leaf</tissue>
    </source>
</reference>
<evidence type="ECO:0000313" key="1">
    <source>
        <dbReference type="EMBL" id="MBX37797.1"/>
    </source>
</evidence>